<keyword evidence="8" id="KW-1185">Reference proteome</keyword>
<dbReference type="Proteomes" id="UP000243459">
    <property type="component" value="Chromosome 2"/>
</dbReference>
<dbReference type="PANTHER" id="PTHR31719">
    <property type="entry name" value="NAC TRANSCRIPTION FACTOR 56"/>
    <property type="match status" value="1"/>
</dbReference>
<dbReference type="Gene3D" id="2.170.150.80">
    <property type="entry name" value="NAC domain"/>
    <property type="match status" value="1"/>
</dbReference>
<feature type="compositionally biased region" description="Low complexity" evidence="5">
    <location>
        <begin position="1"/>
        <end position="11"/>
    </location>
</feature>
<dbReference type="Pfam" id="PF02365">
    <property type="entry name" value="NAM"/>
    <property type="match status" value="1"/>
</dbReference>
<proteinExistence type="predicted"/>
<keyword evidence="2" id="KW-0238">DNA-binding</keyword>
<name>A0A5P1FL47_ASPOF</name>
<organism evidence="7 8">
    <name type="scientific">Asparagus officinalis</name>
    <name type="common">Garden asparagus</name>
    <dbReference type="NCBI Taxonomy" id="4686"/>
    <lineage>
        <taxon>Eukaryota</taxon>
        <taxon>Viridiplantae</taxon>
        <taxon>Streptophyta</taxon>
        <taxon>Embryophyta</taxon>
        <taxon>Tracheophyta</taxon>
        <taxon>Spermatophyta</taxon>
        <taxon>Magnoliopsida</taxon>
        <taxon>Liliopsida</taxon>
        <taxon>Asparagales</taxon>
        <taxon>Asparagaceae</taxon>
        <taxon>Asparagoideae</taxon>
        <taxon>Asparagus</taxon>
    </lineage>
</organism>
<dbReference type="GO" id="GO:0006355">
    <property type="term" value="P:regulation of DNA-templated transcription"/>
    <property type="evidence" value="ECO:0007669"/>
    <property type="project" value="InterPro"/>
</dbReference>
<evidence type="ECO:0000256" key="2">
    <source>
        <dbReference type="ARBA" id="ARBA00023125"/>
    </source>
</evidence>
<dbReference type="PANTHER" id="PTHR31719:SF43">
    <property type="entry name" value="NAC TRANSCRIPTION FACTOR 56"/>
    <property type="match status" value="1"/>
</dbReference>
<feature type="compositionally biased region" description="Pro residues" evidence="5">
    <location>
        <begin position="12"/>
        <end position="23"/>
    </location>
</feature>
<dbReference type="InterPro" id="IPR003441">
    <property type="entry name" value="NAC-dom"/>
</dbReference>
<protein>
    <recommendedName>
        <fullName evidence="6">NAC domain-containing protein</fullName>
    </recommendedName>
</protein>
<keyword evidence="4" id="KW-0539">Nucleus</keyword>
<dbReference type="AlphaFoldDB" id="A0A5P1FL47"/>
<evidence type="ECO:0000259" key="6">
    <source>
        <dbReference type="PROSITE" id="PS51005"/>
    </source>
</evidence>
<dbReference type="InterPro" id="IPR036093">
    <property type="entry name" value="NAC_dom_sf"/>
</dbReference>
<evidence type="ECO:0000256" key="1">
    <source>
        <dbReference type="ARBA" id="ARBA00023015"/>
    </source>
</evidence>
<feature type="domain" description="NAC" evidence="6">
    <location>
        <begin position="35"/>
        <end position="156"/>
    </location>
</feature>
<evidence type="ECO:0000313" key="7">
    <source>
        <dbReference type="EMBL" id="ONK78453.1"/>
    </source>
</evidence>
<dbReference type="GO" id="GO:0048731">
    <property type="term" value="P:system development"/>
    <property type="evidence" value="ECO:0007669"/>
    <property type="project" value="TreeGrafter"/>
</dbReference>
<dbReference type="SUPFAM" id="SSF101941">
    <property type="entry name" value="NAC domain"/>
    <property type="match status" value="1"/>
</dbReference>
<reference evidence="8" key="1">
    <citation type="journal article" date="2017" name="Nat. Commun.">
        <title>The asparagus genome sheds light on the origin and evolution of a young Y chromosome.</title>
        <authorList>
            <person name="Harkess A."/>
            <person name="Zhou J."/>
            <person name="Xu C."/>
            <person name="Bowers J.E."/>
            <person name="Van der Hulst R."/>
            <person name="Ayyampalayam S."/>
            <person name="Mercati F."/>
            <person name="Riccardi P."/>
            <person name="McKain M.R."/>
            <person name="Kakrana A."/>
            <person name="Tang H."/>
            <person name="Ray J."/>
            <person name="Groenendijk J."/>
            <person name="Arikit S."/>
            <person name="Mathioni S.M."/>
            <person name="Nakano M."/>
            <person name="Shan H."/>
            <person name="Telgmann-Rauber A."/>
            <person name="Kanno A."/>
            <person name="Yue Z."/>
            <person name="Chen H."/>
            <person name="Li W."/>
            <person name="Chen Y."/>
            <person name="Xu X."/>
            <person name="Zhang Y."/>
            <person name="Luo S."/>
            <person name="Chen H."/>
            <person name="Gao J."/>
            <person name="Mao Z."/>
            <person name="Pires J.C."/>
            <person name="Luo M."/>
            <person name="Kudrna D."/>
            <person name="Wing R.A."/>
            <person name="Meyers B.C."/>
            <person name="Yi K."/>
            <person name="Kong H."/>
            <person name="Lavrijsen P."/>
            <person name="Sunseri F."/>
            <person name="Falavigna A."/>
            <person name="Ye Y."/>
            <person name="Leebens-Mack J.H."/>
            <person name="Chen G."/>
        </authorList>
    </citation>
    <scope>NUCLEOTIDE SEQUENCE [LARGE SCALE GENOMIC DNA]</scope>
    <source>
        <strain evidence="8">cv. DH0086</strain>
    </source>
</reference>
<gene>
    <name evidence="7" type="ORF">A4U43_C02F18940</name>
</gene>
<evidence type="ECO:0000256" key="3">
    <source>
        <dbReference type="ARBA" id="ARBA00023163"/>
    </source>
</evidence>
<dbReference type="OrthoDB" id="895456at2759"/>
<evidence type="ECO:0000313" key="8">
    <source>
        <dbReference type="Proteomes" id="UP000243459"/>
    </source>
</evidence>
<dbReference type="OMA" id="CEIYILM"/>
<dbReference type="PROSITE" id="PS51005">
    <property type="entry name" value="NAC"/>
    <property type="match status" value="1"/>
</dbReference>
<sequence length="156" mass="17855">MDSSSSSSPAVPSSPPSKSPSPLLPYNEDGTHPCLPLGFLFHPTGDVVIRHFLRNKVLGAPLPINPIKEIDVYLFEPDELPITISDSDERWMYFFVYMTEENSDRSTPKGYWKLDVSDELIKDPDTKEIIGLKNTFIYYRKELGPNGRYKIKWTMQ</sequence>
<feature type="region of interest" description="Disordered" evidence="5">
    <location>
        <begin position="1"/>
        <end position="27"/>
    </location>
</feature>
<dbReference type="GO" id="GO:0003677">
    <property type="term" value="F:DNA binding"/>
    <property type="evidence" value="ECO:0007669"/>
    <property type="project" value="UniProtKB-KW"/>
</dbReference>
<evidence type="ECO:0000256" key="4">
    <source>
        <dbReference type="ARBA" id="ARBA00023242"/>
    </source>
</evidence>
<dbReference type="Gramene" id="ONK78453">
    <property type="protein sequence ID" value="ONK78453"/>
    <property type="gene ID" value="A4U43_C02F18940"/>
</dbReference>
<keyword evidence="3" id="KW-0804">Transcription</keyword>
<dbReference type="EMBL" id="CM007382">
    <property type="protein sequence ID" value="ONK78453.1"/>
    <property type="molecule type" value="Genomic_DNA"/>
</dbReference>
<evidence type="ECO:0000256" key="5">
    <source>
        <dbReference type="SAM" id="MobiDB-lite"/>
    </source>
</evidence>
<keyword evidence="1" id="KW-0805">Transcription regulation</keyword>
<accession>A0A5P1FL47</accession>